<gene>
    <name evidence="17" type="ORF">ILUMI_23932</name>
</gene>
<evidence type="ECO:0000256" key="7">
    <source>
        <dbReference type="ARBA" id="ARBA00023065"/>
    </source>
</evidence>
<keyword evidence="10" id="KW-0325">Glycoprotein</keyword>
<evidence type="ECO:0000256" key="8">
    <source>
        <dbReference type="ARBA" id="ARBA00023136"/>
    </source>
</evidence>
<evidence type="ECO:0000259" key="16">
    <source>
        <dbReference type="Pfam" id="PF24576"/>
    </source>
</evidence>
<feature type="domain" description="Ionotropic glutamate receptor C-terminal" evidence="14">
    <location>
        <begin position="221"/>
        <end position="417"/>
    </location>
</feature>
<proteinExistence type="inferred from homology"/>
<evidence type="ECO:0000256" key="10">
    <source>
        <dbReference type="ARBA" id="ARBA00023180"/>
    </source>
</evidence>
<keyword evidence="11" id="KW-1071">Ligand-gated ion channel</keyword>
<dbReference type="Pfam" id="PF24576">
    <property type="entry name" value="IR75A_N"/>
    <property type="match status" value="1"/>
</dbReference>
<evidence type="ECO:0000256" key="12">
    <source>
        <dbReference type="ARBA" id="ARBA00023303"/>
    </source>
</evidence>
<accession>A0A8K0G1G3</accession>
<dbReference type="EMBL" id="VTPC01090635">
    <property type="protein sequence ID" value="KAF2882239.1"/>
    <property type="molecule type" value="Genomic_DNA"/>
</dbReference>
<keyword evidence="3" id="KW-0813">Transport</keyword>
<keyword evidence="12" id="KW-0407">Ion channel</keyword>
<dbReference type="FunFam" id="3.40.190.10:FF:000188">
    <property type="entry name" value="Ionotropic receptor 64a"/>
    <property type="match status" value="1"/>
</dbReference>
<keyword evidence="7" id="KW-0406">Ion transport</keyword>
<feature type="transmembrane region" description="Helical" evidence="13">
    <location>
        <begin position="484"/>
        <end position="503"/>
    </location>
</feature>
<evidence type="ECO:0000256" key="4">
    <source>
        <dbReference type="ARBA" id="ARBA00022475"/>
    </source>
</evidence>
<feature type="transmembrane region" description="Helical" evidence="13">
    <location>
        <begin position="295"/>
        <end position="319"/>
    </location>
</feature>
<comment type="similarity">
    <text evidence="2">Belongs to the glutamate-gated ion channel (TC 1.A.10.1) family.</text>
</comment>
<dbReference type="InterPro" id="IPR001320">
    <property type="entry name" value="Iontro_rcpt_C"/>
</dbReference>
<keyword evidence="4" id="KW-1003">Cell membrane</keyword>
<evidence type="ECO:0000313" key="18">
    <source>
        <dbReference type="Proteomes" id="UP000801492"/>
    </source>
</evidence>
<dbReference type="OrthoDB" id="6117597at2759"/>
<dbReference type="Gene3D" id="1.10.287.70">
    <property type="match status" value="1"/>
</dbReference>
<dbReference type="Pfam" id="PF00060">
    <property type="entry name" value="Lig_chan"/>
    <property type="match status" value="1"/>
</dbReference>
<protein>
    <submittedName>
        <fullName evidence="17">Uncharacterized protein</fullName>
    </submittedName>
</protein>
<evidence type="ECO:0000259" key="14">
    <source>
        <dbReference type="Pfam" id="PF00060"/>
    </source>
</evidence>
<evidence type="ECO:0000256" key="1">
    <source>
        <dbReference type="ARBA" id="ARBA00004651"/>
    </source>
</evidence>
<sequence length="511" mass="58164">MQLFSSPYRWILINNQSFNKGAIKNTFSALNILVDSEVMVANPTSENFYTLHKIYKRDTTLPVVEDEVGFWKPESGFVLNKSKLVNARYRNNLMGTVLRTCIVITYNDSLNHLTDRRDAHIDTITKVNYVLMQHIGDVVNASLKYSMQNTWGYKNESSQWTGMIGELQRQEADVGGTALFVTSDRVPIIDYIAMTTPSRSKFVFRQPKLSYVTNVYVLPFHWTVWISLFALIAVTSIALYGANKWEWYTKRFAKIENKSNTAELQDSWAEILVLAFGATCQQGSASVPYSHAGRIIMILMFIALMFLYTSYSANIVALLQSPSNSIQSLSDLLHSRLDVGVDDTVFNHFYFPNATEPVRRALYLQKVAPPGQQPRFYSMIEGVKRLRSDHFAFHMETGVGYKIVLETFEEHEKCGLQEIQFLQVPDPWIAVQKDSPYKEMLKIGFRKIQESGIQSREYFMLYTKKPTCTNSASSFVSVGIVDCYLAAAVLFGGIIFASILFLLEIGCSRNR</sequence>
<keyword evidence="8 13" id="KW-0472">Membrane</keyword>
<dbReference type="InterPro" id="IPR057074">
    <property type="entry name" value="IR75A_N"/>
</dbReference>
<evidence type="ECO:0000259" key="15">
    <source>
        <dbReference type="Pfam" id="PF10613"/>
    </source>
</evidence>
<evidence type="ECO:0000256" key="13">
    <source>
        <dbReference type="SAM" id="Phobius"/>
    </source>
</evidence>
<organism evidence="17 18">
    <name type="scientific">Ignelater luminosus</name>
    <name type="common">Cucubano</name>
    <name type="synonym">Pyrophorus luminosus</name>
    <dbReference type="NCBI Taxonomy" id="2038154"/>
    <lineage>
        <taxon>Eukaryota</taxon>
        <taxon>Metazoa</taxon>
        <taxon>Ecdysozoa</taxon>
        <taxon>Arthropoda</taxon>
        <taxon>Hexapoda</taxon>
        <taxon>Insecta</taxon>
        <taxon>Pterygota</taxon>
        <taxon>Neoptera</taxon>
        <taxon>Endopterygota</taxon>
        <taxon>Coleoptera</taxon>
        <taxon>Polyphaga</taxon>
        <taxon>Elateriformia</taxon>
        <taxon>Elateroidea</taxon>
        <taxon>Elateridae</taxon>
        <taxon>Agrypninae</taxon>
        <taxon>Pyrophorini</taxon>
        <taxon>Ignelater</taxon>
    </lineage>
</organism>
<dbReference type="PANTHER" id="PTHR42643:SF33">
    <property type="entry name" value="GLUTAMATE RECEPTOR 2-LIKE PROTEIN"/>
    <property type="match status" value="1"/>
</dbReference>
<comment type="caution">
    <text evidence="17">The sequence shown here is derived from an EMBL/GenBank/DDBJ whole genome shotgun (WGS) entry which is preliminary data.</text>
</comment>
<keyword evidence="5 13" id="KW-0812">Transmembrane</keyword>
<evidence type="ECO:0000256" key="9">
    <source>
        <dbReference type="ARBA" id="ARBA00023170"/>
    </source>
</evidence>
<keyword evidence="9" id="KW-0675">Receptor</keyword>
<dbReference type="InterPro" id="IPR019594">
    <property type="entry name" value="Glu/Gly-bd"/>
</dbReference>
<feature type="domain" description="Ionotropic glutamate receptor L-glutamate and glycine-binding" evidence="15">
    <location>
        <begin position="142"/>
        <end position="191"/>
    </location>
</feature>
<dbReference type="InterPro" id="IPR052192">
    <property type="entry name" value="Insect_Ionotropic_Sensory_Rcpt"/>
</dbReference>
<dbReference type="PANTHER" id="PTHR42643">
    <property type="entry name" value="IONOTROPIC RECEPTOR 20A-RELATED"/>
    <property type="match status" value="1"/>
</dbReference>
<dbReference type="GO" id="GO:0005886">
    <property type="term" value="C:plasma membrane"/>
    <property type="evidence" value="ECO:0007669"/>
    <property type="project" value="UniProtKB-SubCell"/>
</dbReference>
<dbReference type="Pfam" id="PF10613">
    <property type="entry name" value="Lig_chan-Glu_bd"/>
    <property type="match status" value="1"/>
</dbReference>
<feature type="domain" description="Ionotropic receptor 75a N-terminal" evidence="16">
    <location>
        <begin position="2"/>
        <end position="103"/>
    </location>
</feature>
<comment type="subcellular location">
    <subcellularLocation>
        <location evidence="1">Cell membrane</location>
        <topology evidence="1">Multi-pass membrane protein</topology>
    </subcellularLocation>
</comment>
<feature type="transmembrane region" description="Helical" evidence="13">
    <location>
        <begin position="222"/>
        <end position="242"/>
    </location>
</feature>
<evidence type="ECO:0000313" key="17">
    <source>
        <dbReference type="EMBL" id="KAF2882239.1"/>
    </source>
</evidence>
<keyword evidence="6 13" id="KW-1133">Transmembrane helix</keyword>
<evidence type="ECO:0000256" key="3">
    <source>
        <dbReference type="ARBA" id="ARBA00022448"/>
    </source>
</evidence>
<keyword evidence="18" id="KW-1185">Reference proteome</keyword>
<evidence type="ECO:0000256" key="2">
    <source>
        <dbReference type="ARBA" id="ARBA00008685"/>
    </source>
</evidence>
<dbReference type="AlphaFoldDB" id="A0A8K0G1G3"/>
<reference evidence="17" key="1">
    <citation type="submission" date="2019-08" db="EMBL/GenBank/DDBJ databases">
        <title>The genome of the North American firefly Photinus pyralis.</title>
        <authorList>
            <consortium name="Photinus pyralis genome working group"/>
            <person name="Fallon T.R."/>
            <person name="Sander Lower S.E."/>
            <person name="Weng J.-K."/>
        </authorList>
    </citation>
    <scope>NUCLEOTIDE SEQUENCE</scope>
    <source>
        <strain evidence="17">TRF0915ILg1</strain>
        <tissue evidence="17">Whole body</tissue>
    </source>
</reference>
<evidence type="ECO:0000256" key="5">
    <source>
        <dbReference type="ARBA" id="ARBA00022692"/>
    </source>
</evidence>
<dbReference type="GO" id="GO:0015276">
    <property type="term" value="F:ligand-gated monoatomic ion channel activity"/>
    <property type="evidence" value="ECO:0007669"/>
    <property type="project" value="InterPro"/>
</dbReference>
<dbReference type="Proteomes" id="UP000801492">
    <property type="component" value="Unassembled WGS sequence"/>
</dbReference>
<dbReference type="Gene3D" id="3.40.190.10">
    <property type="entry name" value="Periplasmic binding protein-like II"/>
    <property type="match status" value="1"/>
</dbReference>
<dbReference type="GO" id="GO:0050906">
    <property type="term" value="P:detection of stimulus involved in sensory perception"/>
    <property type="evidence" value="ECO:0007669"/>
    <property type="project" value="UniProtKB-ARBA"/>
</dbReference>
<evidence type="ECO:0000256" key="11">
    <source>
        <dbReference type="ARBA" id="ARBA00023286"/>
    </source>
</evidence>
<name>A0A8K0G1G3_IGNLU</name>
<dbReference type="SUPFAM" id="SSF53850">
    <property type="entry name" value="Periplasmic binding protein-like II"/>
    <property type="match status" value="1"/>
</dbReference>
<evidence type="ECO:0000256" key="6">
    <source>
        <dbReference type="ARBA" id="ARBA00022989"/>
    </source>
</evidence>